<dbReference type="PROSITE" id="PS51462">
    <property type="entry name" value="NUDIX"/>
    <property type="match status" value="1"/>
</dbReference>
<dbReference type="GO" id="GO:0004081">
    <property type="term" value="F:bis(5'-nucleosyl)-tetraphosphatase (asymmetrical) activity"/>
    <property type="evidence" value="ECO:0007669"/>
    <property type="project" value="TreeGrafter"/>
</dbReference>
<evidence type="ECO:0000256" key="1">
    <source>
        <dbReference type="ARBA" id="ARBA00022723"/>
    </source>
</evidence>
<reference evidence="10" key="1">
    <citation type="journal article" date="2020" name="Fungal Divers.">
        <title>Resolving the Mortierellaceae phylogeny through synthesis of multi-gene phylogenetics and phylogenomics.</title>
        <authorList>
            <person name="Vandepol N."/>
            <person name="Liber J."/>
            <person name="Desiro A."/>
            <person name="Na H."/>
            <person name="Kennedy M."/>
            <person name="Barry K."/>
            <person name="Grigoriev I.V."/>
            <person name="Miller A.N."/>
            <person name="O'Donnell K."/>
            <person name="Stajich J.E."/>
            <person name="Bonito G."/>
        </authorList>
    </citation>
    <scope>NUCLEOTIDE SEQUENCE</scope>
    <source>
        <strain evidence="10">KOD1015</strain>
    </source>
</reference>
<dbReference type="Proteomes" id="UP000780801">
    <property type="component" value="Unassembled WGS sequence"/>
</dbReference>
<dbReference type="InterPro" id="IPR036855">
    <property type="entry name" value="Znf_CCCH_sf"/>
</dbReference>
<dbReference type="Pfam" id="PF00293">
    <property type="entry name" value="NUDIX"/>
    <property type="match status" value="1"/>
</dbReference>
<dbReference type="PROSITE" id="PS50103">
    <property type="entry name" value="ZF_C3H1"/>
    <property type="match status" value="2"/>
</dbReference>
<dbReference type="PANTHER" id="PTHR21340">
    <property type="entry name" value="DIADENOSINE 5,5-P1,P4-TETRAPHOSPHATE PYROPHOSPHOHYDROLASE MUTT"/>
    <property type="match status" value="1"/>
</dbReference>
<dbReference type="GO" id="GO:0051252">
    <property type="term" value="P:regulation of RNA metabolic process"/>
    <property type="evidence" value="ECO:0007669"/>
    <property type="project" value="UniProtKB-ARBA"/>
</dbReference>
<dbReference type="GO" id="GO:0006167">
    <property type="term" value="P:AMP biosynthetic process"/>
    <property type="evidence" value="ECO:0007669"/>
    <property type="project" value="TreeGrafter"/>
</dbReference>
<feature type="compositionally biased region" description="Low complexity" evidence="6">
    <location>
        <begin position="483"/>
        <end position="497"/>
    </location>
</feature>
<evidence type="ECO:0000259" key="9">
    <source>
        <dbReference type="PROSITE" id="PS51462"/>
    </source>
</evidence>
<proteinExistence type="predicted"/>
<dbReference type="SMART" id="SM00356">
    <property type="entry name" value="ZnF_C3H1"/>
    <property type="match status" value="2"/>
</dbReference>
<evidence type="ECO:0000256" key="2">
    <source>
        <dbReference type="ARBA" id="ARBA00022771"/>
    </source>
</evidence>
<protein>
    <submittedName>
        <fullName evidence="10">Nudix (Nucleoside diphosphate linked moiety X)-type motif 2</fullName>
    </submittedName>
</protein>
<keyword evidence="4 5" id="KW-0862">Zinc</keyword>
<feature type="region of interest" description="Disordered" evidence="6">
    <location>
        <begin position="322"/>
        <end position="421"/>
    </location>
</feature>
<keyword evidence="2 5" id="KW-0863">Zinc-finger</keyword>
<feature type="domain" description="W2" evidence="8">
    <location>
        <begin position="564"/>
        <end position="707"/>
    </location>
</feature>
<dbReference type="PANTHER" id="PTHR21340:SF0">
    <property type="entry name" value="BIS(5'-NUCLEOSYL)-TETRAPHOSPHATASE [ASYMMETRICAL]"/>
    <property type="match status" value="1"/>
</dbReference>
<dbReference type="GO" id="GO:0006754">
    <property type="term" value="P:ATP biosynthetic process"/>
    <property type="evidence" value="ECO:0007669"/>
    <property type="project" value="TreeGrafter"/>
</dbReference>
<dbReference type="Gene3D" id="4.10.1000.10">
    <property type="entry name" value="Zinc finger, CCCH-type"/>
    <property type="match status" value="2"/>
</dbReference>
<dbReference type="EMBL" id="JAABOA010003793">
    <property type="protein sequence ID" value="KAF9578311.1"/>
    <property type="molecule type" value="Genomic_DNA"/>
</dbReference>
<dbReference type="CDD" id="cd11561">
    <property type="entry name" value="W2_eIF5"/>
    <property type="match status" value="1"/>
</dbReference>
<comment type="caution">
    <text evidence="10">The sequence shown here is derived from an EMBL/GenBank/DDBJ whole genome shotgun (WGS) entry which is preliminary data.</text>
</comment>
<feature type="domain" description="Nudix hydrolase" evidence="9">
    <location>
        <begin position="3"/>
        <end position="135"/>
    </location>
</feature>
<feature type="domain" description="C3H1-type" evidence="7">
    <location>
        <begin position="227"/>
        <end position="255"/>
    </location>
</feature>
<dbReference type="SUPFAM" id="SSF55811">
    <property type="entry name" value="Nudix"/>
    <property type="match status" value="1"/>
</dbReference>
<feature type="compositionally biased region" description="Polar residues" evidence="6">
    <location>
        <begin position="156"/>
        <end position="167"/>
    </location>
</feature>
<feature type="region of interest" description="Disordered" evidence="6">
    <location>
        <begin position="443"/>
        <end position="528"/>
    </location>
</feature>
<keyword evidence="11" id="KW-1185">Reference proteome</keyword>
<dbReference type="Gene3D" id="3.90.79.10">
    <property type="entry name" value="Nucleoside Triphosphate Pyrophosphohydrolase"/>
    <property type="match status" value="1"/>
</dbReference>
<dbReference type="Gene3D" id="1.25.40.180">
    <property type="match status" value="1"/>
</dbReference>
<evidence type="ECO:0000313" key="11">
    <source>
        <dbReference type="Proteomes" id="UP000780801"/>
    </source>
</evidence>
<feature type="zinc finger region" description="C3H1-type" evidence="5">
    <location>
        <begin position="227"/>
        <end position="255"/>
    </location>
</feature>
<evidence type="ECO:0000256" key="3">
    <source>
        <dbReference type="ARBA" id="ARBA00022801"/>
    </source>
</evidence>
<dbReference type="OrthoDB" id="410307at2759"/>
<dbReference type="Pfam" id="PF00642">
    <property type="entry name" value="zf-CCCH"/>
    <property type="match status" value="1"/>
</dbReference>
<keyword evidence="1 5" id="KW-0479">Metal-binding</keyword>
<dbReference type="SUPFAM" id="SSF48371">
    <property type="entry name" value="ARM repeat"/>
    <property type="match status" value="1"/>
</dbReference>
<dbReference type="Pfam" id="PF02020">
    <property type="entry name" value="W2"/>
    <property type="match status" value="1"/>
</dbReference>
<dbReference type="SMART" id="SM00515">
    <property type="entry name" value="eIF5C"/>
    <property type="match status" value="1"/>
</dbReference>
<feature type="zinc finger region" description="C3H1-type" evidence="5">
    <location>
        <begin position="290"/>
        <end position="318"/>
    </location>
</feature>
<feature type="compositionally biased region" description="Basic and acidic residues" evidence="6">
    <location>
        <begin position="506"/>
        <end position="518"/>
    </location>
</feature>
<dbReference type="GO" id="GO:0008270">
    <property type="term" value="F:zinc ion binding"/>
    <property type="evidence" value="ECO:0007669"/>
    <property type="project" value="UniProtKB-KW"/>
</dbReference>
<dbReference type="SUPFAM" id="SSF90229">
    <property type="entry name" value="CCCH zinc finger"/>
    <property type="match status" value="2"/>
</dbReference>
<feature type="compositionally biased region" description="Basic and acidic residues" evidence="6">
    <location>
        <begin position="386"/>
        <end position="395"/>
    </location>
</feature>
<feature type="region of interest" description="Disordered" evidence="6">
    <location>
        <begin position="185"/>
        <end position="226"/>
    </location>
</feature>
<feature type="compositionally biased region" description="Low complexity" evidence="6">
    <location>
        <begin position="367"/>
        <end position="381"/>
    </location>
</feature>
<dbReference type="FunFam" id="4.10.1000.10:FF:000003">
    <property type="entry name" value="Zinc finger CCCH domain-containing protein"/>
    <property type="match status" value="1"/>
</dbReference>
<evidence type="ECO:0000259" key="8">
    <source>
        <dbReference type="PROSITE" id="PS51363"/>
    </source>
</evidence>
<accession>A0A9P6FNH3</accession>
<evidence type="ECO:0000256" key="6">
    <source>
        <dbReference type="SAM" id="MobiDB-lite"/>
    </source>
</evidence>
<feature type="compositionally biased region" description="Basic and acidic residues" evidence="6">
    <location>
        <begin position="339"/>
        <end position="352"/>
    </location>
</feature>
<dbReference type="InterPro" id="IPR003307">
    <property type="entry name" value="W2_domain"/>
</dbReference>
<feature type="region of interest" description="Disordered" evidence="6">
    <location>
        <begin position="146"/>
        <end position="167"/>
    </location>
</feature>
<dbReference type="InterPro" id="IPR000571">
    <property type="entry name" value="Znf_CCCH"/>
</dbReference>
<sequence length="707" mass="80915">MDKSLHVTGILIYRHQRNSTEILLVNDSFNHKRHWTGPKGRVIGDEDERKCAIRQTLEITGLSVKDLRVDESFRAEIKYLSGTSPKRVVYYLAELTDSSRLLPTSEGVQLSWCGLQQAVDRALYRTMQDILRVAFSAAETSRAKALAAAPPKMSRNHSNNSGDSLESNMKNLNIALPLDSQRQAITRGYNGSGNSQSRDRDQRNDRDPNASGRFNNNGAHSHADNPNYKTRLCERFEAEQFCPYYGKCTFAHGAAELRQRPAQETQERPVSAVQASYQNRAKREATENEFHKTRLCERFMKDGECPFSNRCTYAHGREELRTRVNTQGNNGGSGQPRQYSRDRDGQSDERPYRPQGDSYQERGFRSQQPQQHQQQPQQPQQGNESTEDKLYRSQRSEGAFRSTFAENVRENREGPYRPPQVLEQERVVRTQVDTAIPSGVYRVPQARTLTSSQTRDETSPSRSVLAPKATLPVNPATPVASQSPLGTSPSSTPTLGTEKSTNGRRRAQDLNEKPRAKVVEMSSEDMERFQIRRPETPVAVKPDTKQVQREQLIQDLQKFFHTDATSPPQDKKQQQQRLQEEIKEVTRIEMRNALTKAQLYSILVMALFTEMSVETWKKVLQEKDKLLANFVRSTEDQLAFLRAWEQMFVKSRPHMMARAPIMMKALYDAELVEEDVMLSWYDLPNTDEDLKKKCAVFVTWLRSAEEE</sequence>
<gene>
    <name evidence="10" type="primary">NUDT2</name>
    <name evidence="10" type="ORF">BGW38_005954</name>
</gene>
<dbReference type="AlphaFoldDB" id="A0A9P6FNH3"/>
<dbReference type="PROSITE" id="PS51363">
    <property type="entry name" value="W2"/>
    <property type="match status" value="1"/>
</dbReference>
<dbReference type="GO" id="GO:0010468">
    <property type="term" value="P:regulation of gene expression"/>
    <property type="evidence" value="ECO:0007669"/>
    <property type="project" value="UniProtKB-ARBA"/>
</dbReference>
<evidence type="ECO:0000313" key="10">
    <source>
        <dbReference type="EMBL" id="KAF9578311.1"/>
    </source>
</evidence>
<evidence type="ECO:0000256" key="5">
    <source>
        <dbReference type="PROSITE-ProRule" id="PRU00723"/>
    </source>
</evidence>
<evidence type="ECO:0000256" key="4">
    <source>
        <dbReference type="ARBA" id="ARBA00022833"/>
    </source>
</evidence>
<keyword evidence="3" id="KW-0378">Hydrolase</keyword>
<name>A0A9P6FNH3_9FUNG</name>
<evidence type="ECO:0000259" key="7">
    <source>
        <dbReference type="PROSITE" id="PS50103"/>
    </source>
</evidence>
<feature type="domain" description="C3H1-type" evidence="7">
    <location>
        <begin position="290"/>
        <end position="318"/>
    </location>
</feature>
<feature type="compositionally biased region" description="Basic and acidic residues" evidence="6">
    <location>
        <begin position="197"/>
        <end position="208"/>
    </location>
</feature>
<organism evidence="10 11">
    <name type="scientific">Lunasporangiospora selenospora</name>
    <dbReference type="NCBI Taxonomy" id="979761"/>
    <lineage>
        <taxon>Eukaryota</taxon>
        <taxon>Fungi</taxon>
        <taxon>Fungi incertae sedis</taxon>
        <taxon>Mucoromycota</taxon>
        <taxon>Mortierellomycotina</taxon>
        <taxon>Mortierellomycetes</taxon>
        <taxon>Mortierellales</taxon>
        <taxon>Mortierellaceae</taxon>
        <taxon>Lunasporangiospora</taxon>
    </lineage>
</organism>
<dbReference type="InterPro" id="IPR000086">
    <property type="entry name" value="NUDIX_hydrolase_dom"/>
</dbReference>
<dbReference type="InterPro" id="IPR051325">
    <property type="entry name" value="Nudix_hydrolase_domain"/>
</dbReference>
<dbReference type="InterPro" id="IPR016024">
    <property type="entry name" value="ARM-type_fold"/>
</dbReference>
<dbReference type="InterPro" id="IPR015797">
    <property type="entry name" value="NUDIX_hydrolase-like_dom_sf"/>
</dbReference>